<dbReference type="AlphaFoldDB" id="C5AYK4"/>
<organism evidence="4 5">
    <name type="scientific">Methylorubrum extorquens (strain ATCC 14718 / DSM 1338 / JCM 2805 / NCIMB 9133 / AM1)</name>
    <name type="common">Methylobacterium extorquens</name>
    <dbReference type="NCBI Taxonomy" id="272630"/>
    <lineage>
        <taxon>Bacteria</taxon>
        <taxon>Pseudomonadati</taxon>
        <taxon>Pseudomonadota</taxon>
        <taxon>Alphaproteobacteria</taxon>
        <taxon>Hyphomicrobiales</taxon>
        <taxon>Methylobacteriaceae</taxon>
        <taxon>Methylorubrum</taxon>
    </lineage>
</organism>
<name>C5AYK4_METEA</name>
<evidence type="ECO:0000256" key="1">
    <source>
        <dbReference type="ARBA" id="ARBA00008950"/>
    </source>
</evidence>
<dbReference type="EMBL" id="CP001510">
    <property type="protein sequence ID" value="ACS39120.1"/>
    <property type="molecule type" value="Genomic_DNA"/>
</dbReference>
<dbReference type="HOGENOM" id="CLU_092313_0_1_5"/>
<dbReference type="Pfam" id="PF12850">
    <property type="entry name" value="Metallophos_2"/>
    <property type="match status" value="1"/>
</dbReference>
<dbReference type="Proteomes" id="UP000009081">
    <property type="component" value="Chromosome"/>
</dbReference>
<dbReference type="SUPFAM" id="SSF56300">
    <property type="entry name" value="Metallo-dependent phosphatases"/>
    <property type="match status" value="1"/>
</dbReference>
<dbReference type="InterPro" id="IPR024654">
    <property type="entry name" value="Calcineurin-like_PHP_lpxH"/>
</dbReference>
<comment type="similarity">
    <text evidence="1">Belongs to the metallophosphoesterase superfamily. YfcE family.</text>
</comment>
<evidence type="ECO:0000256" key="2">
    <source>
        <dbReference type="SAM" id="MobiDB-lite"/>
    </source>
</evidence>
<protein>
    <submittedName>
        <fullName evidence="4">Phosphoesterase or phosphohydrolase</fullName>
    </submittedName>
</protein>
<dbReference type="eggNOG" id="COG4186">
    <property type="taxonomic scope" value="Bacteria"/>
</dbReference>
<reference evidence="4 5" key="1">
    <citation type="journal article" date="2009" name="PLoS ONE">
        <title>Methylobacterium genome sequences: a reference blueprint to investigate microbial metabolism of C1 compounds from natural and industrial sources.</title>
        <authorList>
            <person name="Vuilleumier S."/>
            <person name="Chistoserdova L."/>
            <person name="Lee M.-C."/>
            <person name="Bringel F."/>
            <person name="Lajus A."/>
            <person name="Zhou Y."/>
            <person name="Gourion B."/>
            <person name="Barbe V."/>
            <person name="Chang J."/>
            <person name="Cruveiller S."/>
            <person name="Dossat C."/>
            <person name="Gillett W."/>
            <person name="Gruffaz C."/>
            <person name="Haugen E."/>
            <person name="Hourcade E."/>
            <person name="Levy R."/>
            <person name="Mangenot S."/>
            <person name="Muller E."/>
            <person name="Nadalig T."/>
            <person name="Pagni M."/>
            <person name="Penny C."/>
            <person name="Peyraud R."/>
            <person name="Robinson D.G."/>
            <person name="Roche D."/>
            <person name="Rouy Z."/>
            <person name="Saenampechek C."/>
            <person name="Salvignol G."/>
            <person name="Vallenet D."/>
            <person name="Wu Z."/>
            <person name="Marx C.J."/>
            <person name="Vorholt J.A."/>
            <person name="Olson M.V."/>
            <person name="Kaul R."/>
            <person name="Weissenbach J."/>
            <person name="Medigue C."/>
            <person name="Lidstrom M.E."/>
        </authorList>
    </citation>
    <scope>NUCLEOTIDE SEQUENCE [LARGE SCALE GENOMIC DNA]</scope>
    <source>
        <strain evidence="5">ATCC 14718 / DSM 1338 / JCM 2805 / NCIMB 9133 / AM1</strain>
    </source>
</reference>
<proteinExistence type="inferred from homology"/>
<feature type="compositionally biased region" description="Basic and acidic residues" evidence="2">
    <location>
        <begin position="171"/>
        <end position="180"/>
    </location>
</feature>
<dbReference type="RefSeq" id="WP_012752430.1">
    <property type="nucleotide sequence ID" value="NC_012808.1"/>
</dbReference>
<accession>C5AYK4</accession>
<gene>
    <name evidence="4" type="ordered locus">MexAM1_META1p1256</name>
</gene>
<evidence type="ECO:0000313" key="5">
    <source>
        <dbReference type="Proteomes" id="UP000009081"/>
    </source>
</evidence>
<dbReference type="OrthoDB" id="5380073at2"/>
<feature type="domain" description="Calcineurin-like phosphoesterase" evidence="3">
    <location>
        <begin position="1"/>
        <end position="134"/>
    </location>
</feature>
<keyword evidence="5" id="KW-1185">Reference proteome</keyword>
<dbReference type="Gene3D" id="3.60.21.10">
    <property type="match status" value="1"/>
</dbReference>
<evidence type="ECO:0000313" key="4">
    <source>
        <dbReference type="EMBL" id="ACS39120.1"/>
    </source>
</evidence>
<dbReference type="STRING" id="272630.MexAM1_META1p1256"/>
<dbReference type="InterPro" id="IPR029052">
    <property type="entry name" value="Metallo-depent_PP-like"/>
</dbReference>
<sequence length="186" mass="20769">MNIFVTADTHFNHAGVLAMCGRPFADVAEHNEFLVQAWNATVGPRDEVWHLGDFALGGTADELGQIFRRLRGRKILVRGNHDRTKTTALGWHSVHDLARPKLGGSRWVFCHYPMRAWAGAFRGAKHCFGHTHGLLPDTAQSCDVGVDRWGYRPASLEEIRERMAATPDVPEELRLGRAMEDEGGDD</sequence>
<feature type="region of interest" description="Disordered" evidence="2">
    <location>
        <begin position="167"/>
        <end position="186"/>
    </location>
</feature>
<evidence type="ECO:0000259" key="3">
    <source>
        <dbReference type="Pfam" id="PF12850"/>
    </source>
</evidence>
<dbReference type="KEGG" id="mea:Mex_1p1256"/>